<dbReference type="PANTHER" id="PTHR11276:SF28">
    <property type="entry name" value="DNA POLYMERASE LAMBDA"/>
    <property type="match status" value="1"/>
</dbReference>
<keyword evidence="6" id="KW-1185">Reference proteome</keyword>
<dbReference type="Gene3D" id="3.30.460.10">
    <property type="entry name" value="Beta Polymerase, domain 2"/>
    <property type="match status" value="1"/>
</dbReference>
<dbReference type="Pfam" id="PF14791">
    <property type="entry name" value="DNA_pol_B_thumb"/>
    <property type="match status" value="1"/>
</dbReference>
<feature type="region of interest" description="Disordered" evidence="3">
    <location>
        <begin position="511"/>
        <end position="531"/>
    </location>
</feature>
<dbReference type="InterPro" id="IPR027421">
    <property type="entry name" value="DNA_pol_lamdba_lyase_dom_sf"/>
</dbReference>
<reference evidence="5 6" key="1">
    <citation type="journal article" date="2024" name="Nat. Commun.">
        <title>Phylogenomics reveals the evolutionary origins of lichenization in chlorophyte algae.</title>
        <authorList>
            <person name="Puginier C."/>
            <person name="Libourel C."/>
            <person name="Otte J."/>
            <person name="Skaloud P."/>
            <person name="Haon M."/>
            <person name="Grisel S."/>
            <person name="Petersen M."/>
            <person name="Berrin J.G."/>
            <person name="Delaux P.M."/>
            <person name="Dal Grande F."/>
            <person name="Keller J."/>
        </authorList>
    </citation>
    <scope>NUCLEOTIDE SEQUENCE [LARGE SCALE GENOMIC DNA]</scope>
    <source>
        <strain evidence="5 6">SAG 216-7</strain>
    </source>
</reference>
<proteinExistence type="predicted"/>
<evidence type="ECO:0000259" key="4">
    <source>
        <dbReference type="PROSITE" id="PS50172"/>
    </source>
</evidence>
<dbReference type="InterPro" id="IPR037160">
    <property type="entry name" value="DNA_Pol_thumb_sf"/>
</dbReference>
<dbReference type="SUPFAM" id="SSF81585">
    <property type="entry name" value="PsbU/PolX domain-like"/>
    <property type="match status" value="1"/>
</dbReference>
<dbReference type="Gene3D" id="1.10.150.20">
    <property type="entry name" value="5' to 3' exonuclease, C-terminal subdomain"/>
    <property type="match status" value="1"/>
</dbReference>
<evidence type="ECO:0000313" key="5">
    <source>
        <dbReference type="EMBL" id="KAK9903441.1"/>
    </source>
</evidence>
<dbReference type="Proteomes" id="UP001491310">
    <property type="component" value="Unassembled WGS sequence"/>
</dbReference>
<evidence type="ECO:0000256" key="3">
    <source>
        <dbReference type="SAM" id="MobiDB-lite"/>
    </source>
</evidence>
<dbReference type="InterPro" id="IPR022312">
    <property type="entry name" value="DNA_pol_X"/>
</dbReference>
<sequence>MRIWERKITSAGASVSKKADDPGVTHVIVGDKPEGLQGLKPPKRAKVVQSTWLEECLSQQKRVPEGSHLINVAAAIAQHIADEDAERNQARGAMRKYQKWLGHWRPEYDSIKSENELVLMVAYDEENDERVGNGAIVKALVEMEKYWDALQGDFVRDVAEADADEPPGKVQHSVNHNSLSFARVASVVRACAFKIEPGTRPEDLRFPFVGPARAAQICDIATMGTTLELEQHRAGVQVYSSPDADGQRRKYAGAVGSVARRQFKKLPGVGSSTAKRWYDLGLRTLDDVADAAKPGGPLATGGEAPLTVAQAFSVAHREDLLDTCTEADVAEMRRVVLDALTTVAGNGWTLEIVGGAKRGLASHDADFVVSNKTTPTEGIGNLLYDELCARGCLFPKSEAMCLTQSSRMPSHLQSMREEVLRKQTASFFSLHNLSADRHDHIFGNFLTEAGKVRRVDVIIAPPQERAACILGWTGSRQYLRFLRQYAADRGMHLNSHRIMRKDGNSAIVVPDEGPPLDRDGTPRWPPGWGPGRTVETELDIFELLGVPYRPPHERNAP</sequence>
<dbReference type="PROSITE" id="PS50172">
    <property type="entry name" value="BRCT"/>
    <property type="match status" value="1"/>
</dbReference>
<gene>
    <name evidence="5" type="ORF">WJX75_005699</name>
</gene>
<dbReference type="InterPro" id="IPR002054">
    <property type="entry name" value="DNA-dir_DNA_pol_X"/>
</dbReference>
<evidence type="ECO:0000256" key="1">
    <source>
        <dbReference type="ARBA" id="ARBA00022679"/>
    </source>
</evidence>
<dbReference type="Gene3D" id="3.30.210.10">
    <property type="entry name" value="DNA polymerase, thumb domain"/>
    <property type="match status" value="1"/>
</dbReference>
<dbReference type="Gene3D" id="1.10.150.110">
    <property type="entry name" value="DNA polymerase beta, N-terminal domain-like"/>
    <property type="match status" value="1"/>
</dbReference>
<accession>A0ABR2YE26</accession>
<evidence type="ECO:0000256" key="2">
    <source>
        <dbReference type="ARBA" id="ARBA00022695"/>
    </source>
</evidence>
<dbReference type="InterPro" id="IPR018944">
    <property type="entry name" value="DNA_pol_lambd_fingers_domain"/>
</dbReference>
<dbReference type="InterPro" id="IPR043519">
    <property type="entry name" value="NT_sf"/>
</dbReference>
<dbReference type="SUPFAM" id="SSF81301">
    <property type="entry name" value="Nucleotidyltransferase"/>
    <property type="match status" value="1"/>
</dbReference>
<dbReference type="PRINTS" id="PR00869">
    <property type="entry name" value="DNAPOLX"/>
</dbReference>
<comment type="caution">
    <text evidence="5">The sequence shown here is derived from an EMBL/GenBank/DDBJ whole genome shotgun (WGS) entry which is preliminary data.</text>
</comment>
<protein>
    <recommendedName>
        <fullName evidence="4">BRCT domain-containing protein</fullName>
    </recommendedName>
</protein>
<keyword evidence="2" id="KW-0548">Nucleotidyltransferase</keyword>
<name>A0ABR2YE26_9CHLO</name>
<dbReference type="Pfam" id="PF10391">
    <property type="entry name" value="DNA_pol_lambd_f"/>
    <property type="match status" value="1"/>
</dbReference>
<dbReference type="Gene3D" id="3.40.50.10190">
    <property type="entry name" value="BRCT domain"/>
    <property type="match status" value="1"/>
</dbReference>
<dbReference type="InterPro" id="IPR029398">
    <property type="entry name" value="PolB_thumb"/>
</dbReference>
<dbReference type="PANTHER" id="PTHR11276">
    <property type="entry name" value="DNA POLYMERASE TYPE-X FAMILY MEMBER"/>
    <property type="match status" value="1"/>
</dbReference>
<evidence type="ECO:0000313" key="6">
    <source>
        <dbReference type="Proteomes" id="UP001491310"/>
    </source>
</evidence>
<dbReference type="EMBL" id="JALJOT010000014">
    <property type="protein sequence ID" value="KAK9903441.1"/>
    <property type="molecule type" value="Genomic_DNA"/>
</dbReference>
<feature type="domain" description="BRCT" evidence="4">
    <location>
        <begin position="1"/>
        <end position="70"/>
    </location>
</feature>
<dbReference type="SUPFAM" id="SSF52113">
    <property type="entry name" value="BRCT domain"/>
    <property type="match status" value="1"/>
</dbReference>
<organism evidence="5 6">
    <name type="scientific">Coccomyxa subellipsoidea</name>
    <dbReference type="NCBI Taxonomy" id="248742"/>
    <lineage>
        <taxon>Eukaryota</taxon>
        <taxon>Viridiplantae</taxon>
        <taxon>Chlorophyta</taxon>
        <taxon>core chlorophytes</taxon>
        <taxon>Trebouxiophyceae</taxon>
        <taxon>Trebouxiophyceae incertae sedis</taxon>
        <taxon>Coccomyxaceae</taxon>
        <taxon>Coccomyxa</taxon>
    </lineage>
</organism>
<dbReference type="InterPro" id="IPR036420">
    <property type="entry name" value="BRCT_dom_sf"/>
</dbReference>
<dbReference type="InterPro" id="IPR001357">
    <property type="entry name" value="BRCT_dom"/>
</dbReference>
<keyword evidence="1" id="KW-0808">Transferase</keyword>
<dbReference type="SMART" id="SM00483">
    <property type="entry name" value="POLXc"/>
    <property type="match status" value="1"/>
</dbReference>